<reference evidence="1 2" key="1">
    <citation type="submission" date="2020-08" db="EMBL/GenBank/DDBJ databases">
        <authorList>
            <person name="Newling K."/>
            <person name="Davey J."/>
            <person name="Forrester S."/>
        </authorList>
    </citation>
    <scope>NUCLEOTIDE SEQUENCE [LARGE SCALE GENOMIC DNA]</scope>
    <source>
        <strain evidence="2">Crithidia deanei Carvalho (ATCC PRA-265)</strain>
    </source>
</reference>
<keyword evidence="2" id="KW-1185">Reference proteome</keyword>
<sequence length="158" mass="17588">MKRFLGFTHFPRRMEARYVWYLHQSLGKTDSVPSFINEVRAQCQKEREWNVDFTKLTEKASKLGVASTDECELLIGRVGAVLANSGHSPQSLHLTLPSMDSVRVAELCFDTKGFLSDILSLNIVVQSSILTSSKTVQEEESPTSPGMVQLAQMFPGPP</sequence>
<dbReference type="AlphaFoldDB" id="A0A7G2CPK1"/>
<gene>
    <name evidence="1" type="ORF">ADEAN_000841800</name>
</gene>
<protein>
    <submittedName>
        <fullName evidence="1">Uncharacterized protein</fullName>
    </submittedName>
</protein>
<evidence type="ECO:0000313" key="2">
    <source>
        <dbReference type="Proteomes" id="UP000515908"/>
    </source>
</evidence>
<proteinExistence type="predicted"/>
<organism evidence="1 2">
    <name type="scientific">Angomonas deanei</name>
    <dbReference type="NCBI Taxonomy" id="59799"/>
    <lineage>
        <taxon>Eukaryota</taxon>
        <taxon>Discoba</taxon>
        <taxon>Euglenozoa</taxon>
        <taxon>Kinetoplastea</taxon>
        <taxon>Metakinetoplastina</taxon>
        <taxon>Trypanosomatida</taxon>
        <taxon>Trypanosomatidae</taxon>
        <taxon>Strigomonadinae</taxon>
        <taxon>Angomonas</taxon>
    </lineage>
</organism>
<evidence type="ECO:0000313" key="1">
    <source>
        <dbReference type="EMBL" id="CAD2220894.1"/>
    </source>
</evidence>
<name>A0A7G2CPK1_9TRYP</name>
<dbReference type="Proteomes" id="UP000515908">
    <property type="component" value="Chromosome 19"/>
</dbReference>
<dbReference type="EMBL" id="LR877163">
    <property type="protein sequence ID" value="CAD2220894.1"/>
    <property type="molecule type" value="Genomic_DNA"/>
</dbReference>
<accession>A0A7G2CPK1</accession>
<dbReference type="VEuPathDB" id="TriTrypDB:ADEAN_000841800"/>